<dbReference type="InterPro" id="IPR014008">
    <property type="entry name" value="Cbl_synth_MTase_CbiT"/>
</dbReference>
<comment type="pathway">
    <text evidence="1">Cofactor biosynthesis; adenosylcobalamin biosynthesis.</text>
</comment>
<gene>
    <name evidence="7" type="primary">cbiE</name>
    <name evidence="7" type="ORF">IE877_09420</name>
</gene>
<dbReference type="NCBIfam" id="TIGR02467">
    <property type="entry name" value="CbiE"/>
    <property type="match status" value="1"/>
</dbReference>
<dbReference type="Gene3D" id="3.40.50.150">
    <property type="entry name" value="Vaccinia Virus protein VP39"/>
    <property type="match status" value="1"/>
</dbReference>
<evidence type="ECO:0000256" key="1">
    <source>
        <dbReference type="ARBA" id="ARBA00004953"/>
    </source>
</evidence>
<accession>A0ABR9D2H8</accession>
<dbReference type="EMBL" id="JACXSS010000001">
    <property type="protein sequence ID" value="MBD9356107.1"/>
    <property type="molecule type" value="Genomic_DNA"/>
</dbReference>
<keyword evidence="4" id="KW-0808">Transferase</keyword>
<dbReference type="RefSeq" id="WP_192374493.1">
    <property type="nucleotide sequence ID" value="NZ_CAJHIV010000001.1"/>
</dbReference>
<evidence type="ECO:0000256" key="5">
    <source>
        <dbReference type="ARBA" id="ARBA00022691"/>
    </source>
</evidence>
<protein>
    <submittedName>
        <fullName evidence="7">Precorrin-6y C5,15-methyltransferase (Decarboxylating) subunit CbiE</fullName>
    </submittedName>
</protein>
<dbReference type="InterPro" id="IPR006365">
    <property type="entry name" value="Cbl_synth_CobL"/>
</dbReference>
<dbReference type="Gene3D" id="3.40.1010.10">
    <property type="entry name" value="Cobalt-precorrin-4 Transmethylase, Domain 1"/>
    <property type="match status" value="1"/>
</dbReference>
<reference evidence="7 8" key="1">
    <citation type="submission" date="2020-09" db="EMBL/GenBank/DDBJ databases">
        <title>Methylomonas albis sp. nov. and Methylomonas fluvii sp. nov.: Two cold-adapted methanotrophs from the River Elbe and an amended description of Methylovulum psychrotolerans strain Eb1.</title>
        <authorList>
            <person name="Bussmann I.K."/>
            <person name="Klings K.-W."/>
            <person name="Warnstedt J."/>
            <person name="Hoppert M."/>
            <person name="Saborowski A."/>
            <person name="Horn F."/>
            <person name="Liebner S."/>
        </authorList>
    </citation>
    <scope>NUCLEOTIDE SEQUENCE [LARGE SCALE GENOMIC DNA]</scope>
    <source>
        <strain evidence="7 8">EbA</strain>
    </source>
</reference>
<dbReference type="InterPro" id="IPR050714">
    <property type="entry name" value="Cobalamin_biosynth_MTase"/>
</dbReference>
<dbReference type="PANTHER" id="PTHR43182">
    <property type="entry name" value="COBALT-PRECORRIN-6B C(15)-METHYLTRANSFERASE (DECARBOXYLATING)"/>
    <property type="match status" value="1"/>
</dbReference>
<name>A0ABR9D2H8_9GAMM</name>
<keyword evidence="5" id="KW-0949">S-adenosyl-L-methionine</keyword>
<evidence type="ECO:0000313" key="8">
    <source>
        <dbReference type="Proteomes" id="UP000652176"/>
    </source>
</evidence>
<dbReference type="Pfam" id="PF00590">
    <property type="entry name" value="TP_methylase"/>
    <property type="match status" value="1"/>
</dbReference>
<evidence type="ECO:0000313" key="7">
    <source>
        <dbReference type="EMBL" id="MBD9356107.1"/>
    </source>
</evidence>
<dbReference type="CDD" id="cd02440">
    <property type="entry name" value="AdoMet_MTases"/>
    <property type="match status" value="1"/>
</dbReference>
<organism evidence="7 8">
    <name type="scientific">Methylomonas albis</name>
    <dbReference type="NCBI Taxonomy" id="1854563"/>
    <lineage>
        <taxon>Bacteria</taxon>
        <taxon>Pseudomonadati</taxon>
        <taxon>Pseudomonadota</taxon>
        <taxon>Gammaproteobacteria</taxon>
        <taxon>Methylococcales</taxon>
        <taxon>Methylococcaceae</taxon>
        <taxon>Methylomonas</taxon>
    </lineage>
</organism>
<evidence type="ECO:0000256" key="2">
    <source>
        <dbReference type="ARBA" id="ARBA00022573"/>
    </source>
</evidence>
<dbReference type="PANTHER" id="PTHR43182:SF1">
    <property type="entry name" value="COBALT-PRECORRIN-7 C(5)-METHYLTRANSFERASE"/>
    <property type="match status" value="1"/>
</dbReference>
<comment type="caution">
    <text evidence="7">The sequence shown here is derived from an EMBL/GenBank/DDBJ whole genome shotgun (WGS) entry which is preliminary data.</text>
</comment>
<dbReference type="SUPFAM" id="SSF53790">
    <property type="entry name" value="Tetrapyrrole methylase"/>
    <property type="match status" value="1"/>
</dbReference>
<proteinExistence type="predicted"/>
<keyword evidence="8" id="KW-1185">Reference proteome</keyword>
<dbReference type="Proteomes" id="UP000652176">
    <property type="component" value="Unassembled WGS sequence"/>
</dbReference>
<dbReference type="SUPFAM" id="SSF53335">
    <property type="entry name" value="S-adenosyl-L-methionine-dependent methyltransferases"/>
    <property type="match status" value="1"/>
</dbReference>
<keyword evidence="2" id="KW-0169">Cobalamin biosynthesis</keyword>
<keyword evidence="3" id="KW-0489">Methyltransferase</keyword>
<evidence type="ECO:0000256" key="3">
    <source>
        <dbReference type="ARBA" id="ARBA00022603"/>
    </source>
</evidence>
<evidence type="ECO:0000259" key="6">
    <source>
        <dbReference type="Pfam" id="PF00590"/>
    </source>
</evidence>
<sequence length="434" mass="47087">MNNHCRIIGVLDNGAAGLTPSALTLIQTANIVIGASRTLALFAADISADAERHYLTGKLSQLPAWITEARETGKQVVVLATGDPLCHGIASFLLNKLGRDSIEILPNLSMLQLACARLGVAWQDARIGSVHSCDAGEWQIGATPNHGLYALLNLLRQSGLTVVFTSPENDPARIARMLQIESLADDYEMAVAECLLQPQEQISDWLRVDAAAAGRFADPNIVLVRRRQPVVREALFGLPDERFKQRKPDKGLITKREVRAVSLARMALLPDSIVWDIGAGSGAVGLEAARLCPHGHVYAMEKNADDAAIALSNRTSLRVNNYTLLHGRAPAGLENWPDPDAVFIGGSGGELRALITLCLQRLRPDGHLVMNFATLENLSTAVEALKTTGAQWDVLQLQAARSKPILDMHRMQAENPIWVVCAQTSARILNDHDD</sequence>
<evidence type="ECO:0000256" key="4">
    <source>
        <dbReference type="ARBA" id="ARBA00022679"/>
    </source>
</evidence>
<dbReference type="InterPro" id="IPR012818">
    <property type="entry name" value="CbiE"/>
</dbReference>
<dbReference type="InterPro" id="IPR029063">
    <property type="entry name" value="SAM-dependent_MTases_sf"/>
</dbReference>
<feature type="domain" description="Tetrapyrrole methylase" evidence="6">
    <location>
        <begin position="8"/>
        <end position="202"/>
    </location>
</feature>
<dbReference type="NCBIfam" id="TIGR02469">
    <property type="entry name" value="CbiT"/>
    <property type="match status" value="1"/>
</dbReference>
<dbReference type="InterPro" id="IPR014777">
    <property type="entry name" value="4pyrrole_Mease_sub1"/>
</dbReference>
<dbReference type="PIRSF" id="PIRSF036428">
    <property type="entry name" value="CobL"/>
    <property type="match status" value="1"/>
</dbReference>
<dbReference type="CDD" id="cd11644">
    <property type="entry name" value="Precorrin-6Y-MT"/>
    <property type="match status" value="1"/>
</dbReference>
<dbReference type="InterPro" id="IPR000878">
    <property type="entry name" value="4pyrrol_Mease"/>
</dbReference>
<dbReference type="InterPro" id="IPR035996">
    <property type="entry name" value="4pyrrol_Methylase_sf"/>
</dbReference>